<accession>A0ABR0NGJ8</accession>
<reference evidence="1 2" key="1">
    <citation type="submission" date="2023-03" db="EMBL/GenBank/DDBJ databases">
        <title>WGS of Gossypium arboreum.</title>
        <authorList>
            <person name="Yu D."/>
        </authorList>
    </citation>
    <scope>NUCLEOTIDE SEQUENCE [LARGE SCALE GENOMIC DNA]</scope>
    <source>
        <tissue evidence="1">Leaf</tissue>
    </source>
</reference>
<gene>
    <name evidence="1" type="ORF">PVK06_035342</name>
</gene>
<protein>
    <submittedName>
        <fullName evidence="1">Uncharacterized protein</fullName>
    </submittedName>
</protein>
<evidence type="ECO:0000313" key="2">
    <source>
        <dbReference type="Proteomes" id="UP001358586"/>
    </source>
</evidence>
<organism evidence="1 2">
    <name type="scientific">Gossypium arboreum</name>
    <name type="common">Tree cotton</name>
    <name type="synonym">Gossypium nanking</name>
    <dbReference type="NCBI Taxonomy" id="29729"/>
    <lineage>
        <taxon>Eukaryota</taxon>
        <taxon>Viridiplantae</taxon>
        <taxon>Streptophyta</taxon>
        <taxon>Embryophyta</taxon>
        <taxon>Tracheophyta</taxon>
        <taxon>Spermatophyta</taxon>
        <taxon>Magnoliopsida</taxon>
        <taxon>eudicotyledons</taxon>
        <taxon>Gunneridae</taxon>
        <taxon>Pentapetalae</taxon>
        <taxon>rosids</taxon>
        <taxon>malvids</taxon>
        <taxon>Malvales</taxon>
        <taxon>Malvaceae</taxon>
        <taxon>Malvoideae</taxon>
        <taxon>Gossypium</taxon>
    </lineage>
</organism>
<evidence type="ECO:0000313" key="1">
    <source>
        <dbReference type="EMBL" id="KAK5794135.1"/>
    </source>
</evidence>
<proteinExistence type="predicted"/>
<comment type="caution">
    <text evidence="1">The sequence shown here is derived from an EMBL/GenBank/DDBJ whole genome shotgun (WGS) entry which is preliminary data.</text>
</comment>
<dbReference type="EMBL" id="JARKNE010000010">
    <property type="protein sequence ID" value="KAK5794135.1"/>
    <property type="molecule type" value="Genomic_DNA"/>
</dbReference>
<keyword evidence="2" id="KW-1185">Reference proteome</keyword>
<dbReference type="Proteomes" id="UP001358586">
    <property type="component" value="Chromosome 10"/>
</dbReference>
<name>A0ABR0NGJ8_GOSAR</name>
<sequence length="108" mass="11870">MEEFSKFPPLPLKFLQTSSQRVVNVEAKVCIGVASRGFPASEPSPPTPWLGSPRIGILVSQAKKDSVSSAIYWTEALYACRSYVKDYLLERRAVSDSTRSASALAQVF</sequence>